<dbReference type="InterPro" id="IPR036770">
    <property type="entry name" value="Ankyrin_rpt-contain_sf"/>
</dbReference>
<dbReference type="InterPro" id="IPR032675">
    <property type="entry name" value="LRR_dom_sf"/>
</dbReference>
<dbReference type="SUPFAM" id="SSF48403">
    <property type="entry name" value="Ankyrin repeat"/>
    <property type="match status" value="1"/>
</dbReference>
<dbReference type="Gene3D" id="1.25.40.10">
    <property type="entry name" value="Tetratricopeptide repeat domain"/>
    <property type="match status" value="2"/>
</dbReference>
<dbReference type="AlphaFoldDB" id="A0A8K0DEY1"/>
<dbReference type="PROSITE" id="PS50297">
    <property type="entry name" value="ANK_REP_REGION"/>
    <property type="match status" value="3"/>
</dbReference>
<dbReference type="SMART" id="SM00248">
    <property type="entry name" value="ANK"/>
    <property type="match status" value="3"/>
</dbReference>
<feature type="repeat" description="TPR" evidence="6">
    <location>
        <begin position="199"/>
        <end position="232"/>
    </location>
</feature>
<dbReference type="PROSITE" id="PS50088">
    <property type="entry name" value="ANK_REPEAT"/>
    <property type="match status" value="3"/>
</dbReference>
<feature type="compositionally biased region" description="Polar residues" evidence="8">
    <location>
        <begin position="812"/>
        <end position="835"/>
    </location>
</feature>
<dbReference type="InterPro" id="IPR052311">
    <property type="entry name" value="MMS22L-TONSL_complex_comp"/>
</dbReference>
<feature type="coiled-coil region" evidence="7">
    <location>
        <begin position="398"/>
        <end position="442"/>
    </location>
</feature>
<dbReference type="SMART" id="SM00028">
    <property type="entry name" value="TPR"/>
    <property type="match status" value="5"/>
</dbReference>
<feature type="repeat" description="ANK" evidence="5">
    <location>
        <begin position="551"/>
        <end position="579"/>
    </location>
</feature>
<feature type="repeat" description="ANK" evidence="5">
    <location>
        <begin position="587"/>
        <end position="619"/>
    </location>
</feature>
<keyword evidence="6" id="KW-0802">TPR repeat</keyword>
<comment type="caution">
    <text evidence="9">The sequence shown here is derived from an EMBL/GenBank/DDBJ whole genome shotgun (WGS) entry which is preliminary data.</text>
</comment>
<organism evidence="9 10">
    <name type="scientific">Ignelater luminosus</name>
    <name type="common">Cucubano</name>
    <name type="synonym">Pyrophorus luminosus</name>
    <dbReference type="NCBI Taxonomy" id="2038154"/>
    <lineage>
        <taxon>Eukaryota</taxon>
        <taxon>Metazoa</taxon>
        <taxon>Ecdysozoa</taxon>
        <taxon>Arthropoda</taxon>
        <taxon>Hexapoda</taxon>
        <taxon>Insecta</taxon>
        <taxon>Pterygota</taxon>
        <taxon>Neoptera</taxon>
        <taxon>Endopterygota</taxon>
        <taxon>Coleoptera</taxon>
        <taxon>Polyphaga</taxon>
        <taxon>Elateriformia</taxon>
        <taxon>Elateroidea</taxon>
        <taxon>Elateridae</taxon>
        <taxon>Agrypninae</taxon>
        <taxon>Pyrophorini</taxon>
        <taxon>Ignelater</taxon>
    </lineage>
</organism>
<dbReference type="InterPro" id="IPR011990">
    <property type="entry name" value="TPR-like_helical_dom_sf"/>
</dbReference>
<evidence type="ECO:0000256" key="5">
    <source>
        <dbReference type="PROSITE-ProRule" id="PRU00023"/>
    </source>
</evidence>
<evidence type="ECO:0000256" key="6">
    <source>
        <dbReference type="PROSITE-ProRule" id="PRU00339"/>
    </source>
</evidence>
<dbReference type="Gene3D" id="3.80.10.10">
    <property type="entry name" value="Ribonuclease Inhibitor"/>
    <property type="match status" value="1"/>
</dbReference>
<keyword evidence="10" id="KW-1185">Reference proteome</keyword>
<dbReference type="PANTHER" id="PTHR46358:SF1">
    <property type="entry name" value="TONSOKU-LIKE PROTEIN"/>
    <property type="match status" value="1"/>
</dbReference>
<sequence>MQEQKLLKNKHKALHDGNKDLLVSTCIDLADLYCKRENYENAIQEYIVVAEVYNDMGQTIDYAKANRMIGEAYAHLKKYDEAVRYQQIHLNVAKEQNNRLEEQRALATLGHTYLDRYLDIENNPDKSPLNAAYKYFIKSLQVCESLTGINKQEHKDMTARLLANMGIVKNHLGEYDKGIELIQKSINICKTYDLFEQLERSYFVLGELYLRRNEYSKAISQYNLAIEVAERLKNRIPLMCISLCAKADIMLKNSDYHGAKRVLLKAYKLKSPNGSDHKNIERNLKIVAAMCNAENALLAVSNSDYKTKKELYEKLGDGASELKVFPNALKYYTLMLEAAQQNGESGCVLSPCYISLAETYADMKQFDDAIKCYRKDYSVCSRYTRASAISLLNIADCMEAVNKKIEEINNIYEQARNECIMANEKQLECKVLRRHIKLLKANNRLADVNRLEKELSKIDVAGTESESELSEDQQILHVGYDISITDMSGESDDGDADVTNKLRTRKRRKGLQIKKNHKGETQLHQSCISGNVELVRRLLDQGHPVNVRDNCGWLPIHEAVNYGHVEITKILIERGAFINDGGGSLCNGMTPLHDAAGNGHLEVIQLLLNAGASTVLKNYSGEMPLHILKKWRQTVPDLDFVQQNLYDDLVKRLSKDMEKLGQSKDVIITEENNTALIMDEDESNLYRVTSNRNRSVKSEEKKKKIGNLRKNMSFDEDLDEVTPKVKYESESDDSDLDAKIPKCISKEEKNARDEYKRTIERMRHPLREESIERKRKSDETHHKSAYLQLDEVGDDWLEDDLNLNQNKKRKTTSNTFVNTLRTRQGSSRSLQQCSSKDFEADNDSCESDKEVNVVIDLVSTSSNDSDFNTNKYKKKKIQSSLIDKGFTRHRSFSPTTTNTIQKTKSQTKISTFGKSESSNDLEDLISHDNDTEYSIFNTEPTWSIDVRIDGKLYRVPVPGSEMRSRTIKWLADEAAKRYSRKECVKPTLELETKNGAILAEDDFLNILFVHGANNVEEVEARIVKWNMPSLSERYEESCASLNIEPNKGIIKLLPETSTSLNISEMGLRNRDMVPICKIINRQINLHHIDFSGNTMFNESFQLLCSSLISLDNLAVLNLSLTHLTSNNFEILAETFTQSSKTILKNLISLDLSYNPLGDESLKYLAIITRYLNLQTLGMWIWFWII</sequence>
<dbReference type="InterPro" id="IPR002110">
    <property type="entry name" value="Ankyrin_rpt"/>
</dbReference>
<feature type="repeat" description="ANK" evidence="5">
    <location>
        <begin position="518"/>
        <end position="550"/>
    </location>
</feature>
<dbReference type="InterPro" id="IPR019734">
    <property type="entry name" value="TPR_rpt"/>
</dbReference>
<dbReference type="PANTHER" id="PTHR46358">
    <property type="entry name" value="TONSOKU-LIKE PROTEIN"/>
    <property type="match status" value="1"/>
</dbReference>
<dbReference type="GO" id="GO:0000724">
    <property type="term" value="P:double-strand break repair via homologous recombination"/>
    <property type="evidence" value="ECO:0007669"/>
    <property type="project" value="TreeGrafter"/>
</dbReference>
<dbReference type="Pfam" id="PF12796">
    <property type="entry name" value="Ank_2"/>
    <property type="match status" value="1"/>
</dbReference>
<dbReference type="SUPFAM" id="SSF52047">
    <property type="entry name" value="RNI-like"/>
    <property type="match status" value="1"/>
</dbReference>
<dbReference type="GO" id="GO:0043596">
    <property type="term" value="C:nuclear replication fork"/>
    <property type="evidence" value="ECO:0007669"/>
    <property type="project" value="TreeGrafter"/>
</dbReference>
<dbReference type="GO" id="GO:0031297">
    <property type="term" value="P:replication fork processing"/>
    <property type="evidence" value="ECO:0007669"/>
    <property type="project" value="TreeGrafter"/>
</dbReference>
<keyword evidence="5" id="KW-0040">ANK repeat</keyword>
<evidence type="ECO:0000256" key="2">
    <source>
        <dbReference type="ARBA" id="ARBA00022614"/>
    </source>
</evidence>
<comment type="subcellular location">
    <subcellularLocation>
        <location evidence="1">Nucleus</location>
    </subcellularLocation>
</comment>
<protein>
    <recommendedName>
        <fullName evidence="11">Tonsoku-like protein</fullName>
    </recommendedName>
</protein>
<dbReference type="OrthoDB" id="273147at2759"/>
<dbReference type="PROSITE" id="PS50005">
    <property type="entry name" value="TPR"/>
    <property type="match status" value="1"/>
</dbReference>
<reference evidence="9" key="1">
    <citation type="submission" date="2019-08" db="EMBL/GenBank/DDBJ databases">
        <title>The genome of the North American firefly Photinus pyralis.</title>
        <authorList>
            <consortium name="Photinus pyralis genome working group"/>
            <person name="Fallon T.R."/>
            <person name="Sander Lower S.E."/>
            <person name="Weng J.-K."/>
        </authorList>
    </citation>
    <scope>NUCLEOTIDE SEQUENCE</scope>
    <source>
        <strain evidence="9">TRF0915ILg1</strain>
        <tissue evidence="9">Whole body</tissue>
    </source>
</reference>
<evidence type="ECO:0008006" key="11">
    <source>
        <dbReference type="Google" id="ProtNLM"/>
    </source>
</evidence>
<evidence type="ECO:0000313" key="10">
    <source>
        <dbReference type="Proteomes" id="UP000801492"/>
    </source>
</evidence>
<evidence type="ECO:0000256" key="1">
    <source>
        <dbReference type="ARBA" id="ARBA00004123"/>
    </source>
</evidence>
<keyword evidence="2" id="KW-0433">Leucine-rich repeat</keyword>
<dbReference type="SUPFAM" id="SSF48452">
    <property type="entry name" value="TPR-like"/>
    <property type="match status" value="3"/>
</dbReference>
<name>A0A8K0DEY1_IGNLU</name>
<feature type="region of interest" description="Disordered" evidence="8">
    <location>
        <begin position="812"/>
        <end position="842"/>
    </location>
</feature>
<proteinExistence type="predicted"/>
<accession>A0A8K0DEY1</accession>
<dbReference type="Proteomes" id="UP000801492">
    <property type="component" value="Unassembled WGS sequence"/>
</dbReference>
<dbReference type="EMBL" id="VTPC01001148">
    <property type="protein sequence ID" value="KAF2902906.1"/>
    <property type="molecule type" value="Genomic_DNA"/>
</dbReference>
<evidence type="ECO:0000256" key="4">
    <source>
        <dbReference type="ARBA" id="ARBA00023242"/>
    </source>
</evidence>
<evidence type="ECO:0000313" key="9">
    <source>
        <dbReference type="EMBL" id="KAF2902906.1"/>
    </source>
</evidence>
<evidence type="ECO:0000256" key="3">
    <source>
        <dbReference type="ARBA" id="ARBA00022737"/>
    </source>
</evidence>
<keyword evidence="4" id="KW-0539">Nucleus</keyword>
<dbReference type="Gene3D" id="1.25.40.20">
    <property type="entry name" value="Ankyrin repeat-containing domain"/>
    <property type="match status" value="1"/>
</dbReference>
<dbReference type="Pfam" id="PF13424">
    <property type="entry name" value="TPR_12"/>
    <property type="match status" value="1"/>
</dbReference>
<keyword evidence="3" id="KW-0677">Repeat</keyword>
<evidence type="ECO:0000256" key="8">
    <source>
        <dbReference type="SAM" id="MobiDB-lite"/>
    </source>
</evidence>
<dbReference type="Pfam" id="PF13181">
    <property type="entry name" value="TPR_8"/>
    <property type="match status" value="1"/>
</dbReference>
<evidence type="ECO:0000256" key="7">
    <source>
        <dbReference type="SAM" id="Coils"/>
    </source>
</evidence>
<keyword evidence="7" id="KW-0175">Coiled coil</keyword>
<gene>
    <name evidence="9" type="ORF">ILUMI_03283</name>
</gene>